<dbReference type="OrthoDB" id="2672259at2759"/>
<dbReference type="Proteomes" id="UP000054538">
    <property type="component" value="Unassembled WGS sequence"/>
</dbReference>
<feature type="compositionally biased region" description="Polar residues" evidence="1">
    <location>
        <begin position="660"/>
        <end position="675"/>
    </location>
</feature>
<dbReference type="AlphaFoldDB" id="A0A0D0E5W0"/>
<dbReference type="HOGENOM" id="CLU_002498_0_1_1"/>
<evidence type="ECO:0000313" key="2">
    <source>
        <dbReference type="EMBL" id="KIK92915.1"/>
    </source>
</evidence>
<feature type="compositionally biased region" description="Polar residues" evidence="1">
    <location>
        <begin position="1"/>
        <end position="22"/>
    </location>
</feature>
<evidence type="ECO:0000313" key="3">
    <source>
        <dbReference type="Proteomes" id="UP000054538"/>
    </source>
</evidence>
<accession>A0A0D0E5W0</accession>
<reference evidence="2 3" key="1">
    <citation type="submission" date="2014-04" db="EMBL/GenBank/DDBJ databases">
        <authorList>
            <consortium name="DOE Joint Genome Institute"/>
            <person name="Kuo A."/>
            <person name="Kohler A."/>
            <person name="Jargeat P."/>
            <person name="Nagy L.G."/>
            <person name="Floudas D."/>
            <person name="Copeland A."/>
            <person name="Barry K.W."/>
            <person name="Cichocki N."/>
            <person name="Veneault-Fourrey C."/>
            <person name="LaButti K."/>
            <person name="Lindquist E.A."/>
            <person name="Lipzen A."/>
            <person name="Lundell T."/>
            <person name="Morin E."/>
            <person name="Murat C."/>
            <person name="Sun H."/>
            <person name="Tunlid A."/>
            <person name="Henrissat B."/>
            <person name="Grigoriev I.V."/>
            <person name="Hibbett D.S."/>
            <person name="Martin F."/>
            <person name="Nordberg H.P."/>
            <person name="Cantor M.N."/>
            <person name="Hua S.X."/>
        </authorList>
    </citation>
    <scope>NUCLEOTIDE SEQUENCE [LARGE SCALE GENOMIC DNA]</scope>
    <source>
        <strain evidence="2 3">Ve08.2h10</strain>
    </source>
</reference>
<sequence>MSDVTPSHSGHTLGDNPSTANPETRPGLIRRVILRVRGSFRTGVDYFGMCRHYLYSPSFEPDSFVPSAQLARACPILQKRAHPISQPRCPSPPFPFPNMTIYRLMQWMNTGSKHKSEGEITKLVNNVLLADDFDTKDLQGFASSKYHGLLDKAGTEEGNQEGSVEEVLFPDNWKVRSVEIEVPTRTKAVTGSSNTFLIPGFHYRSLVEVIRSAFSDVQAKAFHLWPFEQIWNDPITGASQRVFGELYTSDSWINAHAALQKQPPEPGCNLERVIVGLMFFSDATHLATFGNAKAWPLYLYFGNLSKYARAMPNSGACHIVGFFPSLPDNIKDMFLKLEKMSKKAIASLQAYCRRELFHNCWNILLDDEFLEVYCHGIVLRCPDGILRRVFPRIFTYSADYPEKVLIATIREMGRCPCPRCLVPKDLIHRIGTLSDMHMRVSQMRKFLLQKVLLVRETILKHAKAVDGSFAERTLGKESWVPIINAFVTKLSGFGLDPFAMLVVDFMHECELGTWKSLFSHLIRLLYALPSGVLTVAELDARFRQIPSFGRGTIRKFSSNTSEMKRLAARDFEDILQCTIPVVEGLFPPEHDRIVLALLYRFSEWHALAKLRLHTEASLNHLESAYKNLCQKLRLFSKKMCAEYHTTELPKEKTARLRKQGQAQADSNISSGTSGPRTKAFNMRTYKFHALGDYVRSIRLFGTTDSYTTQIGELAHRALKACYPLVSKKDTIRQLSKHEQRQRRLRRIDERWSQAKESNVNKSTQFPQQHVLPSHRHSAQDIFTILQTRDSDPAMKDFLPNLRNHLLHRLLDVPLANQDCGYSPEERNEVLIRGNMLFAVKTMQVHYTTYDLREEYDYLRLGHQCDVMVPTGESEPGCHPYWYARVLGIYHVDVRLLGGNQDYCNLHLLWVRWFGTSPGHRSGLKAGRLPKIGFVSSSDSSAFGFLDPSLVVRAAHLIPAFADGRGSHLLRAGKSVGRQGDEEDDWVSFYVNIFADRDMFMRFVGRSPGHTQPHKPPVPLSTDEPDNGLQGSDTEEEEDCDPNERDIQDMDVDEDFGDSEDEDEEDEEEEDEDEEDKDDDDGLEDAEIRVMADHDGELDDFGDDDPAGLSF</sequence>
<feature type="region of interest" description="Disordered" evidence="1">
    <location>
        <begin position="1004"/>
        <end position="1110"/>
    </location>
</feature>
<proteinExistence type="predicted"/>
<feature type="compositionally biased region" description="Basic and acidic residues" evidence="1">
    <location>
        <begin position="1085"/>
        <end position="1094"/>
    </location>
</feature>
<feature type="region of interest" description="Disordered" evidence="1">
    <location>
        <begin position="1"/>
        <end position="26"/>
    </location>
</feature>
<name>A0A0D0E5W0_9AGAM</name>
<organism evidence="2 3">
    <name type="scientific">Paxillus rubicundulus Ve08.2h10</name>
    <dbReference type="NCBI Taxonomy" id="930991"/>
    <lineage>
        <taxon>Eukaryota</taxon>
        <taxon>Fungi</taxon>
        <taxon>Dikarya</taxon>
        <taxon>Basidiomycota</taxon>
        <taxon>Agaricomycotina</taxon>
        <taxon>Agaricomycetes</taxon>
        <taxon>Agaricomycetidae</taxon>
        <taxon>Boletales</taxon>
        <taxon>Paxilineae</taxon>
        <taxon>Paxillaceae</taxon>
        <taxon>Paxillus</taxon>
    </lineage>
</organism>
<dbReference type="EMBL" id="KN825231">
    <property type="protein sequence ID" value="KIK92915.1"/>
    <property type="molecule type" value="Genomic_DNA"/>
</dbReference>
<evidence type="ECO:0000256" key="1">
    <source>
        <dbReference type="SAM" id="MobiDB-lite"/>
    </source>
</evidence>
<dbReference type="InterPro" id="IPR041078">
    <property type="entry name" value="Plavaka"/>
</dbReference>
<gene>
    <name evidence="2" type="ORF">PAXRUDRAFT_790802</name>
</gene>
<dbReference type="InParanoid" id="A0A0D0E5W0"/>
<feature type="compositionally biased region" description="Acidic residues" evidence="1">
    <location>
        <begin position="1095"/>
        <end position="1110"/>
    </location>
</feature>
<keyword evidence="3" id="KW-1185">Reference proteome</keyword>
<reference evidence="3" key="2">
    <citation type="submission" date="2015-01" db="EMBL/GenBank/DDBJ databases">
        <title>Evolutionary Origins and Diversification of the Mycorrhizal Mutualists.</title>
        <authorList>
            <consortium name="DOE Joint Genome Institute"/>
            <consortium name="Mycorrhizal Genomics Consortium"/>
            <person name="Kohler A."/>
            <person name="Kuo A."/>
            <person name="Nagy L.G."/>
            <person name="Floudas D."/>
            <person name="Copeland A."/>
            <person name="Barry K.W."/>
            <person name="Cichocki N."/>
            <person name="Veneault-Fourrey C."/>
            <person name="LaButti K."/>
            <person name="Lindquist E.A."/>
            <person name="Lipzen A."/>
            <person name="Lundell T."/>
            <person name="Morin E."/>
            <person name="Murat C."/>
            <person name="Riley R."/>
            <person name="Ohm R."/>
            <person name="Sun H."/>
            <person name="Tunlid A."/>
            <person name="Henrissat B."/>
            <person name="Grigoriev I.V."/>
            <person name="Hibbett D.S."/>
            <person name="Martin F."/>
        </authorList>
    </citation>
    <scope>NUCLEOTIDE SEQUENCE [LARGE SCALE GENOMIC DNA]</scope>
    <source>
        <strain evidence="3">Ve08.2h10</strain>
    </source>
</reference>
<feature type="compositionally biased region" description="Acidic residues" evidence="1">
    <location>
        <begin position="1048"/>
        <end position="1084"/>
    </location>
</feature>
<protein>
    <submittedName>
        <fullName evidence="2">Uncharacterized protein</fullName>
    </submittedName>
</protein>
<dbReference type="Pfam" id="PF18759">
    <property type="entry name" value="Plavaka"/>
    <property type="match status" value="1"/>
</dbReference>
<feature type="region of interest" description="Disordered" evidence="1">
    <location>
        <begin position="651"/>
        <end position="677"/>
    </location>
</feature>
<dbReference type="STRING" id="930991.A0A0D0E5W0"/>